<comment type="caution">
    <text evidence="1">The sequence shown here is derived from an EMBL/GenBank/DDBJ whole genome shotgun (WGS) entry which is preliminary data.</text>
</comment>
<evidence type="ECO:0000313" key="1">
    <source>
        <dbReference type="EMBL" id="KAK2025481.1"/>
    </source>
</evidence>
<name>A0AAD9LX08_9PEZI</name>
<organism evidence="1 2">
    <name type="scientific">Colletotrichum zoysiae</name>
    <dbReference type="NCBI Taxonomy" id="1216348"/>
    <lineage>
        <taxon>Eukaryota</taxon>
        <taxon>Fungi</taxon>
        <taxon>Dikarya</taxon>
        <taxon>Ascomycota</taxon>
        <taxon>Pezizomycotina</taxon>
        <taxon>Sordariomycetes</taxon>
        <taxon>Hypocreomycetidae</taxon>
        <taxon>Glomerellales</taxon>
        <taxon>Glomerellaceae</taxon>
        <taxon>Colletotrichum</taxon>
        <taxon>Colletotrichum graminicola species complex</taxon>
    </lineage>
</organism>
<keyword evidence="2" id="KW-1185">Reference proteome</keyword>
<reference evidence="1" key="1">
    <citation type="submission" date="2021-06" db="EMBL/GenBank/DDBJ databases">
        <title>Comparative genomics, transcriptomics and evolutionary studies reveal genomic signatures of adaptation to plant cell wall in hemibiotrophic fungi.</title>
        <authorList>
            <consortium name="DOE Joint Genome Institute"/>
            <person name="Baroncelli R."/>
            <person name="Diaz J.F."/>
            <person name="Benocci T."/>
            <person name="Peng M."/>
            <person name="Battaglia E."/>
            <person name="Haridas S."/>
            <person name="Andreopoulos W."/>
            <person name="Labutti K."/>
            <person name="Pangilinan J."/>
            <person name="Floch G.L."/>
            <person name="Makela M.R."/>
            <person name="Henrissat B."/>
            <person name="Grigoriev I.V."/>
            <person name="Crouch J.A."/>
            <person name="De Vries R.P."/>
            <person name="Sukno S.A."/>
            <person name="Thon M.R."/>
        </authorList>
    </citation>
    <scope>NUCLEOTIDE SEQUENCE</scope>
    <source>
        <strain evidence="1">MAFF235873</strain>
    </source>
</reference>
<accession>A0AAD9LX08</accession>
<gene>
    <name evidence="1" type="ORF">LX32DRAFT_54025</name>
</gene>
<sequence length="153" mass="17080">MRSDHEIMTDPLLALTNKINRRKAIGPGSFHSTVHEVIVMLSPEQPVKHHPPARWVQNPVRTKSMRLYKGNNCTRVSGTLHHINLDSKTGAYLDLHTPRPPIFPSTVNSGGFSIGSILLVHSTRVLHNSGAYGLARRIFQEAKSAKTIMQSWD</sequence>
<dbReference type="Proteomes" id="UP001232148">
    <property type="component" value="Unassembled WGS sequence"/>
</dbReference>
<proteinExistence type="predicted"/>
<protein>
    <submittedName>
        <fullName evidence="1">Uncharacterized protein</fullName>
    </submittedName>
</protein>
<dbReference type="AlphaFoldDB" id="A0AAD9LX08"/>
<evidence type="ECO:0000313" key="2">
    <source>
        <dbReference type="Proteomes" id="UP001232148"/>
    </source>
</evidence>
<dbReference type="EMBL" id="MU842936">
    <property type="protein sequence ID" value="KAK2025481.1"/>
    <property type="molecule type" value="Genomic_DNA"/>
</dbReference>